<keyword evidence="4" id="KW-0030">Aminoacyl-tRNA synthetase</keyword>
<dbReference type="InterPro" id="IPR049940">
    <property type="entry name" value="GluQ/Sye"/>
</dbReference>
<keyword evidence="6" id="KW-1185">Reference proteome</keyword>
<evidence type="ECO:0000256" key="4">
    <source>
        <dbReference type="ARBA" id="ARBA00023146"/>
    </source>
</evidence>
<sequence>MDQACLALGAAETIEDVLEWAGIPPDKSPRRGGPAGPYLQSQRLAPYTNATEALLKSSGWSSCRGRP</sequence>
<reference evidence="5 6" key="1">
    <citation type="journal article" date="2019" name="PLoS ONE">
        <title>Genomic analyses reveal an absence of contemporary introgressive admixture between fin whales and blue whales, despite known hybrids.</title>
        <authorList>
            <person name="Westbury M.V."/>
            <person name="Petersen B."/>
            <person name="Lorenzen E.D."/>
        </authorList>
    </citation>
    <scope>NUCLEOTIDE SEQUENCE [LARGE SCALE GENOMIC DNA]</scope>
    <source>
        <strain evidence="5">FinWhale-01</strain>
    </source>
</reference>
<dbReference type="GO" id="GO:0005524">
    <property type="term" value="F:ATP binding"/>
    <property type="evidence" value="ECO:0007669"/>
    <property type="project" value="UniProtKB-KW"/>
</dbReference>
<proteinExistence type="predicted"/>
<keyword evidence="3" id="KW-0067">ATP-binding</keyword>
<dbReference type="GO" id="GO:0006424">
    <property type="term" value="P:glutamyl-tRNA aminoacylation"/>
    <property type="evidence" value="ECO:0007669"/>
    <property type="project" value="TreeGrafter"/>
</dbReference>
<dbReference type="PANTHER" id="PTHR43311:SF2">
    <property type="entry name" value="GLUTAMATE--TRNA LIGASE, MITOCHONDRIAL-RELATED"/>
    <property type="match status" value="1"/>
</dbReference>
<dbReference type="AlphaFoldDB" id="A0A643CD89"/>
<evidence type="ECO:0000313" key="5">
    <source>
        <dbReference type="EMBL" id="KAB0398171.1"/>
    </source>
</evidence>
<dbReference type="GO" id="GO:0005739">
    <property type="term" value="C:mitochondrion"/>
    <property type="evidence" value="ECO:0007669"/>
    <property type="project" value="TreeGrafter"/>
</dbReference>
<comment type="caution">
    <text evidence="5">The sequence shown here is derived from an EMBL/GenBank/DDBJ whole genome shotgun (WGS) entry which is preliminary data.</text>
</comment>
<dbReference type="SUPFAM" id="SSF52374">
    <property type="entry name" value="Nucleotidylyl transferase"/>
    <property type="match status" value="1"/>
</dbReference>
<accession>A0A643CD89</accession>
<protein>
    <submittedName>
        <fullName evidence="5">Uncharacterized protein</fullName>
    </submittedName>
</protein>
<dbReference type="Gene3D" id="3.40.50.620">
    <property type="entry name" value="HUPs"/>
    <property type="match status" value="1"/>
</dbReference>
<dbReference type="EMBL" id="SGJD01001804">
    <property type="protein sequence ID" value="KAB0398171.1"/>
    <property type="molecule type" value="Genomic_DNA"/>
</dbReference>
<dbReference type="PANTHER" id="PTHR43311">
    <property type="entry name" value="GLUTAMATE--TRNA LIGASE"/>
    <property type="match status" value="1"/>
</dbReference>
<organism evidence="5 6">
    <name type="scientific">Balaenoptera physalus</name>
    <name type="common">Fin whale</name>
    <name type="synonym">Balaena physalus</name>
    <dbReference type="NCBI Taxonomy" id="9770"/>
    <lineage>
        <taxon>Eukaryota</taxon>
        <taxon>Metazoa</taxon>
        <taxon>Chordata</taxon>
        <taxon>Craniata</taxon>
        <taxon>Vertebrata</taxon>
        <taxon>Euteleostomi</taxon>
        <taxon>Mammalia</taxon>
        <taxon>Eutheria</taxon>
        <taxon>Laurasiatheria</taxon>
        <taxon>Artiodactyla</taxon>
        <taxon>Whippomorpha</taxon>
        <taxon>Cetacea</taxon>
        <taxon>Mysticeti</taxon>
        <taxon>Balaenopteridae</taxon>
        <taxon>Balaenoptera</taxon>
    </lineage>
</organism>
<dbReference type="InterPro" id="IPR014729">
    <property type="entry name" value="Rossmann-like_a/b/a_fold"/>
</dbReference>
<dbReference type="Proteomes" id="UP000437017">
    <property type="component" value="Unassembled WGS sequence"/>
</dbReference>
<evidence type="ECO:0000256" key="1">
    <source>
        <dbReference type="ARBA" id="ARBA00022598"/>
    </source>
</evidence>
<keyword evidence="1" id="KW-0436">Ligase</keyword>
<evidence type="ECO:0000256" key="2">
    <source>
        <dbReference type="ARBA" id="ARBA00022741"/>
    </source>
</evidence>
<name>A0A643CD89_BALPH</name>
<dbReference type="GO" id="GO:0004818">
    <property type="term" value="F:glutamate-tRNA ligase activity"/>
    <property type="evidence" value="ECO:0007669"/>
    <property type="project" value="TreeGrafter"/>
</dbReference>
<gene>
    <name evidence="5" type="ORF">E2I00_012363</name>
</gene>
<evidence type="ECO:0000256" key="3">
    <source>
        <dbReference type="ARBA" id="ARBA00022840"/>
    </source>
</evidence>
<dbReference type="OrthoDB" id="428822at2759"/>
<evidence type="ECO:0000313" key="6">
    <source>
        <dbReference type="Proteomes" id="UP000437017"/>
    </source>
</evidence>
<keyword evidence="2" id="KW-0547">Nucleotide-binding</keyword>